<name>A0A0S4QP23_9ACTN</name>
<accession>A0A0S4QP23</accession>
<evidence type="ECO:0000256" key="6">
    <source>
        <dbReference type="RuleBase" id="RU362125"/>
    </source>
</evidence>
<keyword evidence="4 6" id="KW-0274">FAD</keyword>
<gene>
    <name evidence="10" type="ORF">Ga0074812_11295</name>
</gene>
<dbReference type="InterPro" id="IPR046373">
    <property type="entry name" value="Acyl-CoA_Oxase/DH_mid-dom_sf"/>
</dbReference>
<dbReference type="InterPro" id="IPR052161">
    <property type="entry name" value="Mycobact_Acyl-CoA_DH"/>
</dbReference>
<dbReference type="InterPro" id="IPR037069">
    <property type="entry name" value="AcylCoA_DH/ox_N_sf"/>
</dbReference>
<comment type="similarity">
    <text evidence="2 6">Belongs to the acyl-CoA dehydrogenase family.</text>
</comment>
<protein>
    <submittedName>
        <fullName evidence="10">Acyl-CoA dehydrogenase</fullName>
    </submittedName>
</protein>
<dbReference type="Gene3D" id="2.40.110.10">
    <property type="entry name" value="Butyryl-CoA Dehydrogenase, subunit A, domain 2"/>
    <property type="match status" value="1"/>
</dbReference>
<organism evidence="10 11">
    <name type="scientific">Parafrankia irregularis</name>
    <dbReference type="NCBI Taxonomy" id="795642"/>
    <lineage>
        <taxon>Bacteria</taxon>
        <taxon>Bacillati</taxon>
        <taxon>Actinomycetota</taxon>
        <taxon>Actinomycetes</taxon>
        <taxon>Frankiales</taxon>
        <taxon>Frankiaceae</taxon>
        <taxon>Parafrankia</taxon>
    </lineage>
</organism>
<evidence type="ECO:0000313" key="11">
    <source>
        <dbReference type="Proteomes" id="UP000198802"/>
    </source>
</evidence>
<dbReference type="PANTHER" id="PTHR43292">
    <property type="entry name" value="ACYL-COA DEHYDROGENASE"/>
    <property type="match status" value="1"/>
</dbReference>
<dbReference type="Proteomes" id="UP000198802">
    <property type="component" value="Unassembled WGS sequence"/>
</dbReference>
<keyword evidence="5 6" id="KW-0560">Oxidoreductase</keyword>
<dbReference type="Pfam" id="PF00441">
    <property type="entry name" value="Acyl-CoA_dh_1"/>
    <property type="match status" value="1"/>
</dbReference>
<evidence type="ECO:0000256" key="5">
    <source>
        <dbReference type="ARBA" id="ARBA00023002"/>
    </source>
</evidence>
<proteinExistence type="inferred from homology"/>
<dbReference type="SUPFAM" id="SSF56645">
    <property type="entry name" value="Acyl-CoA dehydrogenase NM domain-like"/>
    <property type="match status" value="1"/>
</dbReference>
<dbReference type="InterPro" id="IPR009075">
    <property type="entry name" value="AcylCo_DH/oxidase_C"/>
</dbReference>
<comment type="cofactor">
    <cofactor evidence="1 6">
        <name>FAD</name>
        <dbReference type="ChEBI" id="CHEBI:57692"/>
    </cofactor>
</comment>
<sequence>MLHITRSSECDPYREDVDAYRAALEAWLATRPPVFEAAARPIASYEQRVAVSCALMQVLFDQEWARYGWPEHLGGLGGDIRHRAAMWEVLARHGLPAMALFEHLEILAPTLVALGDPGLMGQLLPRFLRGEQLWSQGFSEPEAGSDLASARTRAVAVDGGHVITGRKIWTSWARYARWCLVLARTGTPQERHRGLSAFVVDLEHPGVEVRPIEQANGTDELAEVTFDEVPVGPERLVGELGGGWRVAMHILAHERGTFGWYRHSFLNRQLLENRDQGTPAGDALLGNALLDLAAVRAASGAAVRAHAAGGTLGPRAAFVKLMLAASEQAVNDWTLASVPDLAVAPNDDHTAVCRQDYLFSRIVTVYGGSQQMQLDTIAKQILQLP</sequence>
<dbReference type="Gene3D" id="1.20.140.10">
    <property type="entry name" value="Butyryl-CoA Dehydrogenase, subunit A, domain 3"/>
    <property type="match status" value="1"/>
</dbReference>
<evidence type="ECO:0000256" key="4">
    <source>
        <dbReference type="ARBA" id="ARBA00022827"/>
    </source>
</evidence>
<evidence type="ECO:0000259" key="8">
    <source>
        <dbReference type="Pfam" id="PF02770"/>
    </source>
</evidence>
<dbReference type="Pfam" id="PF02770">
    <property type="entry name" value="Acyl-CoA_dh_M"/>
    <property type="match status" value="1"/>
</dbReference>
<keyword evidence="3 6" id="KW-0285">Flavoprotein</keyword>
<feature type="domain" description="Acyl-CoA dehydrogenase/oxidase N-terminal" evidence="9">
    <location>
        <begin position="42"/>
        <end position="131"/>
    </location>
</feature>
<dbReference type="SUPFAM" id="SSF47203">
    <property type="entry name" value="Acyl-CoA dehydrogenase C-terminal domain-like"/>
    <property type="match status" value="1"/>
</dbReference>
<feature type="domain" description="Acyl-CoA dehydrogenase/oxidase C-terminal" evidence="7">
    <location>
        <begin position="241"/>
        <end position="382"/>
    </location>
</feature>
<evidence type="ECO:0000259" key="7">
    <source>
        <dbReference type="Pfam" id="PF00441"/>
    </source>
</evidence>
<dbReference type="GO" id="GO:0005886">
    <property type="term" value="C:plasma membrane"/>
    <property type="evidence" value="ECO:0007669"/>
    <property type="project" value="TreeGrafter"/>
</dbReference>
<dbReference type="Pfam" id="PF02771">
    <property type="entry name" value="Acyl-CoA_dh_N"/>
    <property type="match status" value="1"/>
</dbReference>
<keyword evidence="11" id="KW-1185">Reference proteome</keyword>
<dbReference type="InterPro" id="IPR006091">
    <property type="entry name" value="Acyl-CoA_Oxase/DH_mid-dom"/>
</dbReference>
<feature type="domain" description="Acyl-CoA oxidase/dehydrogenase middle" evidence="8">
    <location>
        <begin position="137"/>
        <end position="229"/>
    </location>
</feature>
<evidence type="ECO:0000313" key="10">
    <source>
        <dbReference type="EMBL" id="CUU57435.1"/>
    </source>
</evidence>
<evidence type="ECO:0000256" key="3">
    <source>
        <dbReference type="ARBA" id="ARBA00022630"/>
    </source>
</evidence>
<dbReference type="GO" id="GO:0016627">
    <property type="term" value="F:oxidoreductase activity, acting on the CH-CH group of donors"/>
    <property type="evidence" value="ECO:0007669"/>
    <property type="project" value="InterPro"/>
</dbReference>
<dbReference type="InterPro" id="IPR009100">
    <property type="entry name" value="AcylCoA_DH/oxidase_NM_dom_sf"/>
</dbReference>
<dbReference type="InterPro" id="IPR036250">
    <property type="entry name" value="AcylCo_DH-like_C"/>
</dbReference>
<dbReference type="EMBL" id="FAOZ01000012">
    <property type="protein sequence ID" value="CUU57435.1"/>
    <property type="molecule type" value="Genomic_DNA"/>
</dbReference>
<dbReference type="AlphaFoldDB" id="A0A0S4QP23"/>
<dbReference type="GO" id="GO:0050660">
    <property type="term" value="F:flavin adenine dinucleotide binding"/>
    <property type="evidence" value="ECO:0007669"/>
    <property type="project" value="InterPro"/>
</dbReference>
<dbReference type="PANTHER" id="PTHR43292:SF3">
    <property type="entry name" value="ACYL-COA DEHYDROGENASE FADE29"/>
    <property type="match status" value="1"/>
</dbReference>
<dbReference type="InterPro" id="IPR013786">
    <property type="entry name" value="AcylCoA_DH/ox_N"/>
</dbReference>
<reference evidence="11" key="1">
    <citation type="submission" date="2015-11" db="EMBL/GenBank/DDBJ databases">
        <authorList>
            <person name="Varghese N."/>
        </authorList>
    </citation>
    <scope>NUCLEOTIDE SEQUENCE [LARGE SCALE GENOMIC DNA]</scope>
    <source>
        <strain evidence="11">DSM 45899</strain>
    </source>
</reference>
<evidence type="ECO:0000256" key="2">
    <source>
        <dbReference type="ARBA" id="ARBA00009347"/>
    </source>
</evidence>
<dbReference type="Gene3D" id="1.10.540.10">
    <property type="entry name" value="Acyl-CoA dehydrogenase/oxidase, N-terminal domain"/>
    <property type="match status" value="1"/>
</dbReference>
<evidence type="ECO:0000256" key="1">
    <source>
        <dbReference type="ARBA" id="ARBA00001974"/>
    </source>
</evidence>
<evidence type="ECO:0000259" key="9">
    <source>
        <dbReference type="Pfam" id="PF02771"/>
    </source>
</evidence>
<dbReference type="RefSeq" id="WP_091278847.1">
    <property type="nucleotide sequence ID" value="NZ_FAOZ01000012.1"/>
</dbReference>